<feature type="region of interest" description="Disordered" evidence="2">
    <location>
        <begin position="1"/>
        <end position="44"/>
    </location>
</feature>
<reference evidence="3" key="1">
    <citation type="submission" date="2020-03" db="EMBL/GenBank/DDBJ databases">
        <title>The deep terrestrial virosphere.</title>
        <authorList>
            <person name="Holmfeldt K."/>
            <person name="Nilsson E."/>
            <person name="Simone D."/>
            <person name="Lopez-Fernandez M."/>
            <person name="Wu X."/>
            <person name="de Brujin I."/>
            <person name="Lundin D."/>
            <person name="Andersson A."/>
            <person name="Bertilsson S."/>
            <person name="Dopson M."/>
        </authorList>
    </citation>
    <scope>NUCLEOTIDE SEQUENCE</scope>
    <source>
        <strain evidence="3">MM415B01308</strain>
    </source>
</reference>
<dbReference type="AlphaFoldDB" id="A0A6M3IPX7"/>
<protein>
    <recommendedName>
        <fullName evidence="4">Scaffolding protein</fullName>
    </recommendedName>
</protein>
<name>A0A6M3IPX7_9ZZZZ</name>
<feature type="coiled-coil region" evidence="1">
    <location>
        <begin position="46"/>
        <end position="73"/>
    </location>
</feature>
<proteinExistence type="predicted"/>
<organism evidence="3">
    <name type="scientific">viral metagenome</name>
    <dbReference type="NCBI Taxonomy" id="1070528"/>
    <lineage>
        <taxon>unclassified sequences</taxon>
        <taxon>metagenomes</taxon>
        <taxon>organismal metagenomes</taxon>
    </lineage>
</organism>
<feature type="compositionally biased region" description="Basic and acidic residues" evidence="2">
    <location>
        <begin position="25"/>
        <end position="44"/>
    </location>
</feature>
<feature type="compositionally biased region" description="Polar residues" evidence="2">
    <location>
        <begin position="1"/>
        <end position="10"/>
    </location>
</feature>
<evidence type="ECO:0000256" key="2">
    <source>
        <dbReference type="SAM" id="MobiDB-lite"/>
    </source>
</evidence>
<gene>
    <name evidence="3" type="ORF">MM415B01308_0003</name>
</gene>
<accession>A0A6M3IPX7</accession>
<evidence type="ECO:0008006" key="4">
    <source>
        <dbReference type="Google" id="ProtNLM"/>
    </source>
</evidence>
<keyword evidence="1" id="KW-0175">Coiled coil</keyword>
<dbReference type="EMBL" id="MT141365">
    <property type="protein sequence ID" value="QJA59325.1"/>
    <property type="molecule type" value="Genomic_DNA"/>
</dbReference>
<evidence type="ECO:0000313" key="3">
    <source>
        <dbReference type="EMBL" id="QJA59325.1"/>
    </source>
</evidence>
<evidence type="ECO:0000256" key="1">
    <source>
        <dbReference type="SAM" id="Coils"/>
    </source>
</evidence>
<sequence length="243" mass="27577">MQLVDQTVQDKVQETPPDAPQKGSETPKEETKYTEKQWRDMQSKIRKAESERFSNLQEKYAKAESDMLALQSQLDDKTAIEETLKGQIADYHSQIEEGLTDDGKPMFTKLQKDIIGLRERLARQTLEFQKRESELSKYKDTDRQNEATKLADKYGVNLDDLLGFKDVKEMKAYALDNFDPSKLAQPQVEIKSEDEGKLPRVETPVTTGELSDAAFWKRYGGGAATSPEDDKRAQAIYKKATGG</sequence>
<feature type="compositionally biased region" description="Basic and acidic residues" evidence="2">
    <location>
        <begin position="190"/>
        <end position="200"/>
    </location>
</feature>
<feature type="region of interest" description="Disordered" evidence="2">
    <location>
        <begin position="184"/>
        <end position="205"/>
    </location>
</feature>